<dbReference type="PANTHER" id="PTHR30265:SF2">
    <property type="entry name" value="TRANSCRIPTION TERMINATION_ANTITERMINATION PROTEIN NUSG"/>
    <property type="match status" value="1"/>
</dbReference>
<dbReference type="GO" id="GO:0005829">
    <property type="term" value="C:cytosol"/>
    <property type="evidence" value="ECO:0007669"/>
    <property type="project" value="TreeGrafter"/>
</dbReference>
<dbReference type="InterPro" id="IPR008991">
    <property type="entry name" value="Translation_prot_SH3-like_sf"/>
</dbReference>
<dbReference type="PRINTS" id="PR00338">
    <property type="entry name" value="NUSGTNSCPFCT"/>
</dbReference>
<evidence type="ECO:0000256" key="8">
    <source>
        <dbReference type="SAM" id="MobiDB-lite"/>
    </source>
</evidence>
<evidence type="ECO:0000256" key="5">
    <source>
        <dbReference type="HAMAP-Rule" id="MF_00948"/>
    </source>
</evidence>
<proteinExistence type="inferred from homology"/>
<evidence type="ECO:0000256" key="3">
    <source>
        <dbReference type="ARBA" id="ARBA00023015"/>
    </source>
</evidence>
<keyword evidence="2 5" id="KW-0889">Transcription antitermination</keyword>
<dbReference type="RefSeq" id="WP_231734220.1">
    <property type="nucleotide sequence ID" value="NZ_CP036316.1"/>
</dbReference>
<dbReference type="PANTHER" id="PTHR30265">
    <property type="entry name" value="RHO-INTERACTING TRANSCRIPTION TERMINATION FACTOR NUSG"/>
    <property type="match status" value="1"/>
</dbReference>
<dbReference type="AlphaFoldDB" id="A0A517T8B3"/>
<keyword evidence="11" id="KW-1185">Reference proteome</keyword>
<evidence type="ECO:0000256" key="2">
    <source>
        <dbReference type="ARBA" id="ARBA00022814"/>
    </source>
</evidence>
<dbReference type="GO" id="GO:0006354">
    <property type="term" value="P:DNA-templated transcription elongation"/>
    <property type="evidence" value="ECO:0007669"/>
    <property type="project" value="UniProtKB-UniRule"/>
</dbReference>
<dbReference type="SUPFAM" id="SSF82679">
    <property type="entry name" value="N-utilization substance G protein NusG, N-terminal domain"/>
    <property type="match status" value="1"/>
</dbReference>
<evidence type="ECO:0000259" key="9">
    <source>
        <dbReference type="SMART" id="SM00738"/>
    </source>
</evidence>
<dbReference type="InterPro" id="IPR043425">
    <property type="entry name" value="NusG-like"/>
</dbReference>
<feature type="compositionally biased region" description="Basic and acidic residues" evidence="8">
    <location>
        <begin position="1"/>
        <end position="11"/>
    </location>
</feature>
<dbReference type="GO" id="GO:0006353">
    <property type="term" value="P:DNA-templated transcription termination"/>
    <property type="evidence" value="ECO:0007669"/>
    <property type="project" value="UniProtKB-UniRule"/>
</dbReference>
<comment type="similarity">
    <text evidence="5 7">Belongs to the NusG family.</text>
</comment>
<dbReference type="SMART" id="SM00738">
    <property type="entry name" value="NGN"/>
    <property type="match status" value="1"/>
</dbReference>
<dbReference type="InterPro" id="IPR001062">
    <property type="entry name" value="Transcrpt_antiterm_NusG"/>
</dbReference>
<organism evidence="10 11">
    <name type="scientific">Calycomorphotria hydatis</name>
    <dbReference type="NCBI Taxonomy" id="2528027"/>
    <lineage>
        <taxon>Bacteria</taxon>
        <taxon>Pseudomonadati</taxon>
        <taxon>Planctomycetota</taxon>
        <taxon>Planctomycetia</taxon>
        <taxon>Planctomycetales</taxon>
        <taxon>Planctomycetaceae</taxon>
        <taxon>Calycomorphotria</taxon>
    </lineage>
</organism>
<dbReference type="Gene3D" id="3.30.70.940">
    <property type="entry name" value="NusG, N-terminal domain"/>
    <property type="match status" value="1"/>
</dbReference>
<feature type="domain" description="NusG-like N-terminal" evidence="9">
    <location>
        <begin position="50"/>
        <end position="158"/>
    </location>
</feature>
<dbReference type="InterPro" id="IPR006645">
    <property type="entry name" value="NGN-like_dom"/>
</dbReference>
<feature type="compositionally biased region" description="Acidic residues" evidence="8">
    <location>
        <begin position="26"/>
        <end position="40"/>
    </location>
</feature>
<sequence length="228" mass="25681">MDDTDTTKPETVETDPVNEPVNAEPEQVEETESVVEETVEAESSAEAPEEMQWYVLKVTSNRERTVKQSLEKRIKREGLEEHFGEIIIPTRKIVDSKGGKKRVLEEKIFPGYMMIQMHMNDESWYLVRDTSGVGDFTGAAGEPAPMKPEEVAQMLGTKKEEDEGTAETAKIKIDMSVGEVVKIKDGPFESFEGSIEGIDDVHGKVIVLIEIFGRPTETELEYWQVEKV</sequence>
<dbReference type="EMBL" id="CP036316">
    <property type="protein sequence ID" value="QDT64620.1"/>
    <property type="molecule type" value="Genomic_DNA"/>
</dbReference>
<dbReference type="Pfam" id="PF02357">
    <property type="entry name" value="NusG"/>
    <property type="match status" value="1"/>
</dbReference>
<dbReference type="InterPro" id="IPR036735">
    <property type="entry name" value="NGN_dom_sf"/>
</dbReference>
<dbReference type="CDD" id="cd06091">
    <property type="entry name" value="KOW_NusG"/>
    <property type="match status" value="1"/>
</dbReference>
<dbReference type="GO" id="GO:0031564">
    <property type="term" value="P:transcription antitermination"/>
    <property type="evidence" value="ECO:0007669"/>
    <property type="project" value="UniProtKB-UniRule"/>
</dbReference>
<protein>
    <recommendedName>
        <fullName evidence="5 6">Transcription termination/antitermination protein NusG</fullName>
    </recommendedName>
</protein>
<dbReference type="NCBIfam" id="TIGR00922">
    <property type="entry name" value="nusG"/>
    <property type="match status" value="1"/>
</dbReference>
<name>A0A517T8B3_9PLAN</name>
<dbReference type="InterPro" id="IPR014722">
    <property type="entry name" value="Rib_uL2_dom2"/>
</dbReference>
<gene>
    <name evidence="5" type="primary">nusG</name>
    <name evidence="10" type="ORF">V22_18550</name>
</gene>
<dbReference type="Proteomes" id="UP000319976">
    <property type="component" value="Chromosome"/>
</dbReference>
<feature type="region of interest" description="Disordered" evidence="8">
    <location>
        <begin position="1"/>
        <end position="49"/>
    </location>
</feature>
<dbReference type="HAMAP" id="MF_00948">
    <property type="entry name" value="NusG"/>
    <property type="match status" value="1"/>
</dbReference>
<dbReference type="GO" id="GO:0032784">
    <property type="term" value="P:regulation of DNA-templated transcription elongation"/>
    <property type="evidence" value="ECO:0007669"/>
    <property type="project" value="InterPro"/>
</dbReference>
<accession>A0A517T8B3</accession>
<dbReference type="SUPFAM" id="SSF50104">
    <property type="entry name" value="Translation proteins SH3-like domain"/>
    <property type="match status" value="1"/>
</dbReference>
<dbReference type="Gene3D" id="2.30.30.30">
    <property type="match status" value="1"/>
</dbReference>
<keyword evidence="3 5" id="KW-0805">Transcription regulation</keyword>
<comment type="function">
    <text evidence="5 7">Participates in transcription elongation, termination and antitermination.</text>
</comment>
<evidence type="ECO:0000256" key="7">
    <source>
        <dbReference type="RuleBase" id="RU000538"/>
    </source>
</evidence>
<evidence type="ECO:0000313" key="10">
    <source>
        <dbReference type="EMBL" id="QDT64620.1"/>
    </source>
</evidence>
<evidence type="ECO:0000313" key="11">
    <source>
        <dbReference type="Proteomes" id="UP000319976"/>
    </source>
</evidence>
<evidence type="ECO:0000256" key="4">
    <source>
        <dbReference type="ARBA" id="ARBA00023163"/>
    </source>
</evidence>
<dbReference type="InterPro" id="IPR047050">
    <property type="entry name" value="NGN"/>
</dbReference>
<reference evidence="10 11" key="1">
    <citation type="submission" date="2019-02" db="EMBL/GenBank/DDBJ databases">
        <title>Deep-cultivation of Planctomycetes and their phenomic and genomic characterization uncovers novel biology.</title>
        <authorList>
            <person name="Wiegand S."/>
            <person name="Jogler M."/>
            <person name="Boedeker C."/>
            <person name="Pinto D."/>
            <person name="Vollmers J."/>
            <person name="Rivas-Marin E."/>
            <person name="Kohn T."/>
            <person name="Peeters S.H."/>
            <person name="Heuer A."/>
            <person name="Rast P."/>
            <person name="Oberbeckmann S."/>
            <person name="Bunk B."/>
            <person name="Jeske O."/>
            <person name="Meyerdierks A."/>
            <person name="Storesund J.E."/>
            <person name="Kallscheuer N."/>
            <person name="Luecker S."/>
            <person name="Lage O.M."/>
            <person name="Pohl T."/>
            <person name="Merkel B.J."/>
            <person name="Hornburger P."/>
            <person name="Mueller R.-W."/>
            <person name="Bruemmer F."/>
            <person name="Labrenz M."/>
            <person name="Spormann A.M."/>
            <person name="Op den Camp H."/>
            <person name="Overmann J."/>
            <person name="Amann R."/>
            <person name="Jetten M.S.M."/>
            <person name="Mascher T."/>
            <person name="Medema M.H."/>
            <person name="Devos D.P."/>
            <person name="Kaster A.-K."/>
            <person name="Ovreas L."/>
            <person name="Rohde M."/>
            <person name="Galperin M.Y."/>
            <person name="Jogler C."/>
        </authorList>
    </citation>
    <scope>NUCLEOTIDE SEQUENCE [LARGE SCALE GENOMIC DNA]</scope>
    <source>
        <strain evidence="10 11">V22</strain>
    </source>
</reference>
<keyword evidence="1 5" id="KW-0806">Transcription termination</keyword>
<dbReference type="CDD" id="cd09891">
    <property type="entry name" value="NGN_Bact_1"/>
    <property type="match status" value="1"/>
</dbReference>
<keyword evidence="4 5" id="KW-0804">Transcription</keyword>
<evidence type="ECO:0000256" key="6">
    <source>
        <dbReference type="NCBIfam" id="TIGR00922"/>
    </source>
</evidence>
<dbReference type="KEGG" id="chya:V22_18550"/>
<evidence type="ECO:0000256" key="1">
    <source>
        <dbReference type="ARBA" id="ARBA00022472"/>
    </source>
</evidence>